<evidence type="ECO:0000256" key="3">
    <source>
        <dbReference type="ARBA" id="ARBA00023163"/>
    </source>
</evidence>
<dbReference type="GO" id="GO:0003700">
    <property type="term" value="F:DNA-binding transcription factor activity"/>
    <property type="evidence" value="ECO:0007669"/>
    <property type="project" value="TreeGrafter"/>
</dbReference>
<dbReference type="InterPro" id="IPR050109">
    <property type="entry name" value="HTH-type_TetR-like_transc_reg"/>
</dbReference>
<dbReference type="Gene3D" id="1.10.357.10">
    <property type="entry name" value="Tetracycline Repressor, domain 2"/>
    <property type="match status" value="1"/>
</dbReference>
<evidence type="ECO:0000313" key="7">
    <source>
        <dbReference type="Proteomes" id="UP001216390"/>
    </source>
</evidence>
<evidence type="ECO:0000256" key="1">
    <source>
        <dbReference type="ARBA" id="ARBA00023015"/>
    </source>
</evidence>
<dbReference type="InterPro" id="IPR036271">
    <property type="entry name" value="Tet_transcr_reg_TetR-rel_C_sf"/>
</dbReference>
<dbReference type="PANTHER" id="PTHR30055:SF234">
    <property type="entry name" value="HTH-TYPE TRANSCRIPTIONAL REGULATOR BETI"/>
    <property type="match status" value="1"/>
</dbReference>
<sequence>MPRINAENLAAHRTLMEGRLLDALGELLHERGYDAITLADVAARAGMARNSVYGYAADKQALLMAYVDRSVARFVADTREEMADAVDAPARLRILVRRQMAQFRAEPGAGGDGGMLDGAALGPEGHGRLMTRFRPLHALLREVVDEGVSTGAFRTVDVDEAVRLVFACLGAERVPVGSGEVTPEVAEARVADFVLHALEA</sequence>
<keyword evidence="7" id="KW-1185">Reference proteome</keyword>
<reference evidence="6" key="1">
    <citation type="submission" date="2023-01" db="EMBL/GenBank/DDBJ databases">
        <title>The diversity of Class Acidimicrobiia in South China Sea sediment environments and the proposal of Iamia marina sp. nov., a novel species of the genus Iamia.</title>
        <authorList>
            <person name="He Y."/>
            <person name="Tian X."/>
        </authorList>
    </citation>
    <scope>NUCLEOTIDE SEQUENCE</scope>
    <source>
        <strain evidence="6">DSM 19957</strain>
    </source>
</reference>
<dbReference type="PROSITE" id="PS50977">
    <property type="entry name" value="HTH_TETR_2"/>
    <property type="match status" value="1"/>
</dbReference>
<dbReference type="InterPro" id="IPR009057">
    <property type="entry name" value="Homeodomain-like_sf"/>
</dbReference>
<dbReference type="EMBL" id="CP116942">
    <property type="protein sequence ID" value="WCO68091.1"/>
    <property type="molecule type" value="Genomic_DNA"/>
</dbReference>
<dbReference type="RefSeq" id="WP_272737608.1">
    <property type="nucleotide sequence ID" value="NZ_CP116942.1"/>
</dbReference>
<feature type="DNA-binding region" description="H-T-H motif" evidence="4">
    <location>
        <begin position="37"/>
        <end position="56"/>
    </location>
</feature>
<dbReference type="SUPFAM" id="SSF48498">
    <property type="entry name" value="Tetracyclin repressor-like, C-terminal domain"/>
    <property type="match status" value="1"/>
</dbReference>
<dbReference type="GO" id="GO:0000976">
    <property type="term" value="F:transcription cis-regulatory region binding"/>
    <property type="evidence" value="ECO:0007669"/>
    <property type="project" value="TreeGrafter"/>
</dbReference>
<dbReference type="Gene3D" id="1.10.10.60">
    <property type="entry name" value="Homeodomain-like"/>
    <property type="match status" value="1"/>
</dbReference>
<organism evidence="6 7">
    <name type="scientific">Iamia majanohamensis</name>
    <dbReference type="NCBI Taxonomy" id="467976"/>
    <lineage>
        <taxon>Bacteria</taxon>
        <taxon>Bacillati</taxon>
        <taxon>Actinomycetota</taxon>
        <taxon>Acidimicrobiia</taxon>
        <taxon>Acidimicrobiales</taxon>
        <taxon>Iamiaceae</taxon>
        <taxon>Iamia</taxon>
    </lineage>
</organism>
<keyword evidence="1" id="KW-0805">Transcription regulation</keyword>
<dbReference type="PANTHER" id="PTHR30055">
    <property type="entry name" value="HTH-TYPE TRANSCRIPTIONAL REGULATOR RUTR"/>
    <property type="match status" value="1"/>
</dbReference>
<gene>
    <name evidence="6" type="ORF">PO878_05055</name>
</gene>
<protein>
    <submittedName>
        <fullName evidence="6">TetR/AcrR family transcriptional regulator</fullName>
    </submittedName>
</protein>
<name>A0AAF0BSC8_9ACTN</name>
<keyword evidence="3" id="KW-0804">Transcription</keyword>
<evidence type="ECO:0000256" key="2">
    <source>
        <dbReference type="ARBA" id="ARBA00023125"/>
    </source>
</evidence>
<dbReference type="Proteomes" id="UP001216390">
    <property type="component" value="Chromosome"/>
</dbReference>
<dbReference type="InterPro" id="IPR001647">
    <property type="entry name" value="HTH_TetR"/>
</dbReference>
<evidence type="ECO:0000313" key="6">
    <source>
        <dbReference type="EMBL" id="WCO68091.1"/>
    </source>
</evidence>
<feature type="domain" description="HTH tetR-type" evidence="5">
    <location>
        <begin position="14"/>
        <end position="74"/>
    </location>
</feature>
<proteinExistence type="predicted"/>
<dbReference type="AlphaFoldDB" id="A0AAF0BSC8"/>
<evidence type="ECO:0000256" key="4">
    <source>
        <dbReference type="PROSITE-ProRule" id="PRU00335"/>
    </source>
</evidence>
<keyword evidence="2 4" id="KW-0238">DNA-binding</keyword>
<dbReference type="PRINTS" id="PR00455">
    <property type="entry name" value="HTHTETR"/>
</dbReference>
<evidence type="ECO:0000259" key="5">
    <source>
        <dbReference type="PROSITE" id="PS50977"/>
    </source>
</evidence>
<accession>A0AAF0BSC8</accession>
<dbReference type="SUPFAM" id="SSF46689">
    <property type="entry name" value="Homeodomain-like"/>
    <property type="match status" value="1"/>
</dbReference>
<dbReference type="KEGG" id="ima:PO878_05055"/>
<dbReference type="Pfam" id="PF00440">
    <property type="entry name" value="TetR_N"/>
    <property type="match status" value="1"/>
</dbReference>